<dbReference type="Pfam" id="PF08241">
    <property type="entry name" value="Methyltransf_11"/>
    <property type="match status" value="1"/>
</dbReference>
<organism evidence="2">
    <name type="scientific">marine sediment metagenome</name>
    <dbReference type="NCBI Taxonomy" id="412755"/>
    <lineage>
        <taxon>unclassified sequences</taxon>
        <taxon>metagenomes</taxon>
        <taxon>ecological metagenomes</taxon>
    </lineage>
</organism>
<accession>A0A0F9XD19</accession>
<gene>
    <name evidence="2" type="ORF">LCGC14_0165300</name>
</gene>
<dbReference type="InterPro" id="IPR013216">
    <property type="entry name" value="Methyltransf_11"/>
</dbReference>
<dbReference type="Pfam" id="PF13578">
    <property type="entry name" value="Methyltransf_24"/>
    <property type="match status" value="1"/>
</dbReference>
<dbReference type="EMBL" id="LAZR01000062">
    <property type="protein sequence ID" value="KKN96886.1"/>
    <property type="molecule type" value="Genomic_DNA"/>
</dbReference>
<dbReference type="GO" id="GO:0008757">
    <property type="term" value="F:S-adenosylmethionine-dependent methyltransferase activity"/>
    <property type="evidence" value="ECO:0007669"/>
    <property type="project" value="InterPro"/>
</dbReference>
<dbReference type="AlphaFoldDB" id="A0A0F9XD19"/>
<dbReference type="CDD" id="cd02440">
    <property type="entry name" value="AdoMet_MTases"/>
    <property type="match status" value="1"/>
</dbReference>
<dbReference type="Gene3D" id="3.40.50.150">
    <property type="entry name" value="Vaccinia Virus protein VP39"/>
    <property type="match status" value="2"/>
</dbReference>
<evidence type="ECO:0000259" key="1">
    <source>
        <dbReference type="Pfam" id="PF08241"/>
    </source>
</evidence>
<reference evidence="2" key="1">
    <citation type="journal article" date="2015" name="Nature">
        <title>Complex archaea that bridge the gap between prokaryotes and eukaryotes.</title>
        <authorList>
            <person name="Spang A."/>
            <person name="Saw J.H."/>
            <person name="Jorgensen S.L."/>
            <person name="Zaremba-Niedzwiedzka K."/>
            <person name="Martijn J."/>
            <person name="Lind A.E."/>
            <person name="van Eijk R."/>
            <person name="Schleper C."/>
            <person name="Guy L."/>
            <person name="Ettema T.J."/>
        </authorList>
    </citation>
    <scope>NUCLEOTIDE SEQUENCE</scope>
</reference>
<sequence length="378" mass="42225">MATLKPEDVPGHMAEPQMTQLEAWVRRLRVDGPVVEVGCYKGRSASQFGVVCQELGRHLICVDPWIDGSKPFGEQSGYEVFNDFLDNMDACGLERGKDFTVHRLPSVDAVAKVKSAALIFIDGNHERGNPLKDFQAWLPKVASGGMIAAHDCRSVFEDVWSAWHNFVIPHKRTVEAGIVQSMGFARIQDMSMDLMIDVGCGGRGSRYEGFTGLDIWPASGVTRNRSRYILRDVVKDGLPFGDNSVDFAVCQHMLEHIPRVDGLKVVKSICRVLKPGAKLVASIPDLRLAAEKYLAGDEEWWDQRYEPSENPIWKGPTLADKFMDNLVGMGEYGHQYGYDYESISHLCREAGFSETGQLPDNSRYHTRRNLSAVVEATK</sequence>
<dbReference type="InterPro" id="IPR029063">
    <property type="entry name" value="SAM-dependent_MTases_sf"/>
</dbReference>
<name>A0A0F9XD19_9ZZZZ</name>
<protein>
    <recommendedName>
        <fullName evidence="1">Methyltransferase type 11 domain-containing protein</fullName>
    </recommendedName>
</protein>
<comment type="caution">
    <text evidence="2">The sequence shown here is derived from an EMBL/GenBank/DDBJ whole genome shotgun (WGS) entry which is preliminary data.</text>
</comment>
<proteinExistence type="predicted"/>
<dbReference type="SUPFAM" id="SSF53335">
    <property type="entry name" value="S-adenosyl-L-methionine-dependent methyltransferases"/>
    <property type="match status" value="2"/>
</dbReference>
<feature type="domain" description="Methyltransferase type 11" evidence="1">
    <location>
        <begin position="197"/>
        <end position="280"/>
    </location>
</feature>
<evidence type="ECO:0000313" key="2">
    <source>
        <dbReference type="EMBL" id="KKN96886.1"/>
    </source>
</evidence>